<name>A0A1Y1S967_9MICR</name>
<protein>
    <submittedName>
        <fullName evidence="2">Uncharacterized protein</fullName>
    </submittedName>
</protein>
<organism evidence="2 3">
    <name type="scientific">Enterospora canceri</name>
    <dbReference type="NCBI Taxonomy" id="1081671"/>
    <lineage>
        <taxon>Eukaryota</taxon>
        <taxon>Fungi</taxon>
        <taxon>Fungi incertae sedis</taxon>
        <taxon>Microsporidia</taxon>
        <taxon>Enterocytozoonidae</taxon>
        <taxon>Enterospora</taxon>
    </lineage>
</organism>
<comment type="caution">
    <text evidence="2">The sequence shown here is derived from an EMBL/GenBank/DDBJ whole genome shotgun (WGS) entry which is preliminary data.</text>
</comment>
<reference evidence="2 3" key="1">
    <citation type="journal article" date="2017" name="Environ. Microbiol.">
        <title>Decay of the glycolytic pathway and adaptation to intranuclear parasitism within Enterocytozoonidae microsporidia.</title>
        <authorList>
            <person name="Wiredu Boakye D."/>
            <person name="Jaroenlak P."/>
            <person name="Prachumwat A."/>
            <person name="Williams T.A."/>
            <person name="Bateman K.S."/>
            <person name="Itsathitphaisarn O."/>
            <person name="Sritunyalucksana K."/>
            <person name="Paszkiewicz K.H."/>
            <person name="Moore K.A."/>
            <person name="Stentiford G.D."/>
            <person name="Williams B.A."/>
        </authorList>
    </citation>
    <scope>NUCLEOTIDE SEQUENCE [LARGE SCALE GENOMIC DNA]</scope>
    <source>
        <strain evidence="2 3">GB1</strain>
    </source>
</reference>
<dbReference type="Proteomes" id="UP000192639">
    <property type="component" value="Unassembled WGS sequence"/>
</dbReference>
<dbReference type="AlphaFoldDB" id="A0A1Y1S967"/>
<dbReference type="OrthoDB" id="2195960at2759"/>
<proteinExistence type="predicted"/>
<keyword evidence="1" id="KW-0812">Transmembrane</keyword>
<feature type="transmembrane region" description="Helical" evidence="1">
    <location>
        <begin position="348"/>
        <end position="365"/>
    </location>
</feature>
<keyword evidence="1" id="KW-0472">Membrane</keyword>
<gene>
    <name evidence="2" type="ORF">ECANGB1_60</name>
</gene>
<evidence type="ECO:0000313" key="2">
    <source>
        <dbReference type="EMBL" id="ORD94748.1"/>
    </source>
</evidence>
<keyword evidence="1" id="KW-1133">Transmembrane helix</keyword>
<dbReference type="EMBL" id="LWDP01000010">
    <property type="protein sequence ID" value="ORD94748.1"/>
    <property type="molecule type" value="Genomic_DNA"/>
</dbReference>
<accession>A0A1Y1S967</accession>
<sequence>MEDFDIPLFDLKVTRKYLFVAGGGGKEDYGIDNGIIAIDRKTNKRIFFKTQDIIKSISIQEIGKICLDDIKAKTSSCKSKCESPREKLDKKLIEQAKTNAKGTNVDDGYLIAAVGTDFFYMVKFNGVFIEITKTKATLKKVVLDTNLYALDKKGYIYGFANVLENRAIEFDSEGNGSKNCQVAEICIKNDAISFKDKNGRMHKTLSNASNFFVSDNSMHIVQYGDMISSFTYDGEMVETSGKINYILEIHGNLIYYSHTEKGSLLSINGIEMMLPKITDISISGDFLVVSTVYGDIYVYEAGEEINKMNVSDVPITGVGISGEDVKFTVLNGVLGSVSMKKRRHWSRFILLSFIVVAIGVGYTIYKNRK</sequence>
<evidence type="ECO:0000313" key="3">
    <source>
        <dbReference type="Proteomes" id="UP000192639"/>
    </source>
</evidence>
<evidence type="ECO:0000256" key="1">
    <source>
        <dbReference type="SAM" id="Phobius"/>
    </source>
</evidence>
<keyword evidence="3" id="KW-1185">Reference proteome</keyword>
<dbReference type="VEuPathDB" id="MicrosporidiaDB:ECANGB1_60"/>